<organism evidence="4">
    <name type="scientific">uncultured bacterium</name>
    <name type="common">gcode 4</name>
    <dbReference type="NCBI Taxonomy" id="1234023"/>
    <lineage>
        <taxon>Bacteria</taxon>
        <taxon>environmental samples</taxon>
    </lineage>
</organism>
<dbReference type="InterPro" id="IPR027417">
    <property type="entry name" value="P-loop_NTPase"/>
</dbReference>
<proteinExistence type="predicted"/>
<sequence>MNKYVNDENWIEQIVRLIVDDIEDKGDIYKINPSNQDEASIMILAWAPWSGKTEFIISVLPILDFFFIDTDSYRNYFIGYNGKNAGNYQHAISKVLDWVLKYCFKNDIRFILDGTFKSLPHAIRNVDNAKRKKRKIEIYYIFQNPYLSFLYTYLRQIQNERNISIDWFIECFYESIRNIYLMKQKYDSIDLLICEKIVTLPWLFWKKDYKAYHDIENIEKFCFQYNIGYNDWEFTNRSNLKFWIDDFRKLLRLCYPVIVCTWLIKKIIWQIKLKKY</sequence>
<feature type="domain" description="Zeta toxin" evidence="3">
    <location>
        <begin position="37"/>
        <end position="188"/>
    </location>
</feature>
<reference evidence="4" key="1">
    <citation type="journal article" date="2012" name="Science">
        <title>Fermentation, hydrogen, and sulfur metabolism in multiple uncultivated bacterial phyla.</title>
        <authorList>
            <person name="Wrighton K.C."/>
            <person name="Thomas B.C."/>
            <person name="Sharon I."/>
            <person name="Miller C.S."/>
            <person name="Castelle C.J."/>
            <person name="VerBerkmoes N.C."/>
            <person name="Wilkins M.J."/>
            <person name="Hettich R.L."/>
            <person name="Lipton M.S."/>
            <person name="Williams K.H."/>
            <person name="Long P.E."/>
            <person name="Banfield J.F."/>
        </authorList>
    </citation>
    <scope>NUCLEOTIDE SEQUENCE [LARGE SCALE GENOMIC DNA]</scope>
</reference>
<keyword evidence="2" id="KW-0067">ATP-binding</keyword>
<comment type="caution">
    <text evidence="4">The sequence shown here is derived from an EMBL/GenBank/DDBJ whole genome shotgun (WGS) entry which is preliminary data.</text>
</comment>
<evidence type="ECO:0000256" key="2">
    <source>
        <dbReference type="ARBA" id="ARBA00022840"/>
    </source>
</evidence>
<gene>
    <name evidence="4" type="ORF">ACD_4C00185G0008</name>
</gene>
<dbReference type="EMBL" id="AMFJ01000701">
    <property type="protein sequence ID" value="EKE26715.1"/>
    <property type="molecule type" value="Genomic_DNA"/>
</dbReference>
<dbReference type="InterPro" id="IPR010488">
    <property type="entry name" value="Zeta_toxin_domain"/>
</dbReference>
<protein>
    <submittedName>
        <fullName evidence="4">Zeta toxin family protein</fullName>
    </submittedName>
</protein>
<name>K2GTP1_9BACT</name>
<dbReference type="GO" id="GO:0005524">
    <property type="term" value="F:ATP binding"/>
    <property type="evidence" value="ECO:0007669"/>
    <property type="project" value="UniProtKB-KW"/>
</dbReference>
<dbReference type="Pfam" id="PF06414">
    <property type="entry name" value="Zeta_toxin"/>
    <property type="match status" value="1"/>
</dbReference>
<evidence type="ECO:0000256" key="1">
    <source>
        <dbReference type="ARBA" id="ARBA00022741"/>
    </source>
</evidence>
<dbReference type="Gene3D" id="3.40.50.300">
    <property type="entry name" value="P-loop containing nucleotide triphosphate hydrolases"/>
    <property type="match status" value="1"/>
</dbReference>
<evidence type="ECO:0000313" key="4">
    <source>
        <dbReference type="EMBL" id="EKE26715.1"/>
    </source>
</evidence>
<dbReference type="GO" id="GO:0016301">
    <property type="term" value="F:kinase activity"/>
    <property type="evidence" value="ECO:0007669"/>
    <property type="project" value="InterPro"/>
</dbReference>
<accession>K2GTP1</accession>
<dbReference type="AlphaFoldDB" id="K2GTP1"/>
<keyword evidence="1" id="KW-0547">Nucleotide-binding</keyword>
<evidence type="ECO:0000259" key="3">
    <source>
        <dbReference type="Pfam" id="PF06414"/>
    </source>
</evidence>